<accession>A0A1G9L7H5</accession>
<dbReference type="AlphaFoldDB" id="A0A1G9L7H5"/>
<reference evidence="3" key="1">
    <citation type="submission" date="2016-10" db="EMBL/GenBank/DDBJ databases">
        <authorList>
            <person name="Varghese N."/>
            <person name="Submissions S."/>
        </authorList>
    </citation>
    <scope>NUCLEOTIDE SEQUENCE [LARGE SCALE GENOMIC DNA]</scope>
    <source>
        <strain evidence="3">DSM 19110</strain>
    </source>
</reference>
<gene>
    <name evidence="2" type="ORF">SAMN05421820_101802</name>
</gene>
<dbReference type="OrthoDB" id="634996at2"/>
<evidence type="ECO:0000313" key="2">
    <source>
        <dbReference type="EMBL" id="SDL57939.1"/>
    </source>
</evidence>
<keyword evidence="1" id="KW-0732">Signal</keyword>
<protein>
    <submittedName>
        <fullName evidence="2">Uncharacterized protein</fullName>
    </submittedName>
</protein>
<evidence type="ECO:0000313" key="3">
    <source>
        <dbReference type="Proteomes" id="UP000183200"/>
    </source>
</evidence>
<dbReference type="Proteomes" id="UP000183200">
    <property type="component" value="Unassembled WGS sequence"/>
</dbReference>
<dbReference type="EMBL" id="FNGY01000001">
    <property type="protein sequence ID" value="SDL57939.1"/>
    <property type="molecule type" value="Genomic_DNA"/>
</dbReference>
<sequence length="112" mass="12748">MLKKKTIRTLLLSMFFGLSWNAEAQTSQTLQSRIQLMAKETDPEKNVLSLHSIIRDFKLDTVKNAEDIDVLKGQVAISFLKAGAFLKFEVYLGLISNKFNQTSYLNLAQYSK</sequence>
<dbReference type="RefSeq" id="WP_143010331.1">
    <property type="nucleotide sequence ID" value="NZ_FNGY01000001.1"/>
</dbReference>
<organism evidence="2 3">
    <name type="scientific">Pedobacter steynii</name>
    <dbReference type="NCBI Taxonomy" id="430522"/>
    <lineage>
        <taxon>Bacteria</taxon>
        <taxon>Pseudomonadati</taxon>
        <taxon>Bacteroidota</taxon>
        <taxon>Sphingobacteriia</taxon>
        <taxon>Sphingobacteriales</taxon>
        <taxon>Sphingobacteriaceae</taxon>
        <taxon>Pedobacter</taxon>
    </lineage>
</organism>
<feature type="signal peptide" evidence="1">
    <location>
        <begin position="1"/>
        <end position="24"/>
    </location>
</feature>
<keyword evidence="3" id="KW-1185">Reference proteome</keyword>
<feature type="chain" id="PRO_5010248827" evidence="1">
    <location>
        <begin position="25"/>
        <end position="112"/>
    </location>
</feature>
<evidence type="ECO:0000256" key="1">
    <source>
        <dbReference type="SAM" id="SignalP"/>
    </source>
</evidence>
<name>A0A1G9L7H5_9SPHI</name>
<proteinExistence type="predicted"/>